<evidence type="ECO:0000313" key="1">
    <source>
        <dbReference type="EMBL" id="CAB4130584.1"/>
    </source>
</evidence>
<organism evidence="1">
    <name type="scientific">uncultured Caudovirales phage</name>
    <dbReference type="NCBI Taxonomy" id="2100421"/>
    <lineage>
        <taxon>Viruses</taxon>
        <taxon>Duplodnaviria</taxon>
        <taxon>Heunggongvirae</taxon>
        <taxon>Uroviricota</taxon>
        <taxon>Caudoviricetes</taxon>
        <taxon>Peduoviridae</taxon>
        <taxon>Maltschvirus</taxon>
        <taxon>Maltschvirus maltsch</taxon>
    </lineage>
</organism>
<reference evidence="1" key="1">
    <citation type="submission" date="2020-04" db="EMBL/GenBank/DDBJ databases">
        <authorList>
            <person name="Chiriac C."/>
            <person name="Salcher M."/>
            <person name="Ghai R."/>
            <person name="Kavagutti S V."/>
        </authorList>
    </citation>
    <scope>NUCLEOTIDE SEQUENCE</scope>
</reference>
<name>A0A6J5L7V8_9CAUD</name>
<dbReference type="EMBL" id="LR796251">
    <property type="protein sequence ID" value="CAB4130584.1"/>
    <property type="molecule type" value="Genomic_DNA"/>
</dbReference>
<sequence>MTSVNAVNPAVIREFPSEAVVLAGERRELLEAALERLGDVDNVALKLQLRGYSPSQIADLLGVSRQRAQQISTRAQAALRRVLAEDGITKLSQIV</sequence>
<gene>
    <name evidence="1" type="ORF">UFOVP130_17</name>
</gene>
<proteinExistence type="predicted"/>
<dbReference type="InterPro" id="IPR036388">
    <property type="entry name" value="WH-like_DNA-bd_sf"/>
</dbReference>
<dbReference type="SUPFAM" id="SSF88659">
    <property type="entry name" value="Sigma3 and sigma4 domains of RNA polymerase sigma factors"/>
    <property type="match status" value="1"/>
</dbReference>
<protein>
    <submittedName>
        <fullName evidence="1">Uncharacterized protein</fullName>
    </submittedName>
</protein>
<dbReference type="Gene3D" id="1.10.10.10">
    <property type="entry name" value="Winged helix-like DNA-binding domain superfamily/Winged helix DNA-binding domain"/>
    <property type="match status" value="1"/>
</dbReference>
<accession>A0A6J5L7V8</accession>
<dbReference type="InterPro" id="IPR013324">
    <property type="entry name" value="RNA_pol_sigma_r3/r4-like"/>
</dbReference>